<reference evidence="9 10" key="1">
    <citation type="submission" date="2016-11" db="EMBL/GenBank/DDBJ databases">
        <authorList>
            <person name="Jaros S."/>
            <person name="Januszkiewicz K."/>
            <person name="Wedrychowicz H."/>
        </authorList>
    </citation>
    <scope>NUCLEOTIDE SEQUENCE [LARGE SCALE GENOMIC DNA]</scope>
    <source>
        <strain evidence="9 10">DSM 17477</strain>
    </source>
</reference>
<organism evidence="9 10">
    <name type="scientific">Dethiosulfatibacter aminovorans DSM 17477</name>
    <dbReference type="NCBI Taxonomy" id="1121476"/>
    <lineage>
        <taxon>Bacteria</taxon>
        <taxon>Bacillati</taxon>
        <taxon>Bacillota</taxon>
        <taxon>Tissierellia</taxon>
        <taxon>Dethiosulfatibacter</taxon>
    </lineage>
</organism>
<feature type="transmembrane region" description="Helical" evidence="7">
    <location>
        <begin position="6"/>
        <end position="34"/>
    </location>
</feature>
<dbReference type="PANTHER" id="PTHR33362:SF3">
    <property type="entry name" value="SIALIC ACID TRAP TRANSPORTER PERMEASE PROTEIN SIAT"/>
    <property type="match status" value="1"/>
</dbReference>
<feature type="transmembrane region" description="Helical" evidence="7">
    <location>
        <begin position="272"/>
        <end position="294"/>
    </location>
</feature>
<dbReference type="STRING" id="1121476.SAMN02745751_01011"/>
<proteinExistence type="predicted"/>
<dbReference type="AlphaFoldDB" id="A0A1M6DRL0"/>
<dbReference type="PANTHER" id="PTHR33362">
    <property type="entry name" value="SIALIC ACID TRAP TRANSPORTER PERMEASE PROTEIN SIAT-RELATED"/>
    <property type="match status" value="1"/>
</dbReference>
<evidence type="ECO:0000313" key="10">
    <source>
        <dbReference type="Proteomes" id="UP000184052"/>
    </source>
</evidence>
<gene>
    <name evidence="9" type="ORF">SAMN02745751_01011</name>
</gene>
<evidence type="ECO:0000256" key="3">
    <source>
        <dbReference type="ARBA" id="ARBA00022519"/>
    </source>
</evidence>
<feature type="transmembrane region" description="Helical" evidence="7">
    <location>
        <begin position="359"/>
        <end position="385"/>
    </location>
</feature>
<feature type="transmembrane region" description="Helical" evidence="7">
    <location>
        <begin position="54"/>
        <end position="79"/>
    </location>
</feature>
<feature type="transmembrane region" description="Helical" evidence="7">
    <location>
        <begin position="170"/>
        <end position="193"/>
    </location>
</feature>
<feature type="transmembrane region" description="Helical" evidence="7">
    <location>
        <begin position="314"/>
        <end position="347"/>
    </location>
</feature>
<keyword evidence="5 7" id="KW-1133">Transmembrane helix</keyword>
<dbReference type="RefSeq" id="WP_073048085.1">
    <property type="nucleotide sequence ID" value="NZ_FQZL01000006.1"/>
</dbReference>
<evidence type="ECO:0000313" key="9">
    <source>
        <dbReference type="EMBL" id="SHI75648.1"/>
    </source>
</evidence>
<dbReference type="NCBIfam" id="TIGR00786">
    <property type="entry name" value="dctM"/>
    <property type="match status" value="1"/>
</dbReference>
<feature type="transmembrane region" description="Helical" evidence="7">
    <location>
        <begin position="242"/>
        <end position="260"/>
    </location>
</feature>
<evidence type="ECO:0000256" key="1">
    <source>
        <dbReference type="ARBA" id="ARBA00004429"/>
    </source>
</evidence>
<dbReference type="GO" id="GO:0005886">
    <property type="term" value="C:plasma membrane"/>
    <property type="evidence" value="ECO:0007669"/>
    <property type="project" value="UniProtKB-SubCell"/>
</dbReference>
<protein>
    <submittedName>
        <fullName evidence="9">TRAP transporter, DctM subunit</fullName>
    </submittedName>
</protein>
<dbReference type="PIRSF" id="PIRSF006066">
    <property type="entry name" value="HI0050"/>
    <property type="match status" value="1"/>
</dbReference>
<accession>A0A1M6DRL0</accession>
<keyword evidence="2" id="KW-1003">Cell membrane</keyword>
<dbReference type="Pfam" id="PF06808">
    <property type="entry name" value="DctM"/>
    <property type="match status" value="1"/>
</dbReference>
<sequence length="427" mass="45485">MEIGALILFSFIILIILSVPISISMGIATMLGIFASDYVFEVLPLMISRGTSNYALIAIPYFVLAGNLMNTGGITNRIFEFSNTLLGHIKGGLAQVNVLASMIFSGISGTAAADAAGLGLVEINAMTDKGYEKSFSTAITLASSIIGPIIPPSVPFLIYAVLANVSVGKLFVAGIIPGVLVGFILMATNYYLAAKKKVKIPEAEPFELIKVIKAFKNGFFALLAPVVLLGGIMSGLATPTEAGIIAVLYSLLVGYIYKELTLEGIINALRYTIYSAALIMFLIGMGKALGWVTTAERLPILASEFLFGLTNNKILLLLIINVFLIILGMVLDGVTISLIMVPILLPIIKTLGVNTLQFGVILTLNTLIGSATPPVGVGLFIMSSITDLSLPQIVKSFIPYFIPLVIALILITYIPFITTWLPSIIFP</sequence>
<dbReference type="InterPro" id="IPR010656">
    <property type="entry name" value="DctM"/>
</dbReference>
<keyword evidence="6 7" id="KW-0472">Membrane</keyword>
<dbReference type="GO" id="GO:0022857">
    <property type="term" value="F:transmembrane transporter activity"/>
    <property type="evidence" value="ECO:0007669"/>
    <property type="project" value="TreeGrafter"/>
</dbReference>
<feature type="transmembrane region" description="Helical" evidence="7">
    <location>
        <begin position="135"/>
        <end position="158"/>
    </location>
</feature>
<dbReference type="EMBL" id="FQZL01000006">
    <property type="protein sequence ID" value="SHI75648.1"/>
    <property type="molecule type" value="Genomic_DNA"/>
</dbReference>
<dbReference type="Proteomes" id="UP000184052">
    <property type="component" value="Unassembled WGS sequence"/>
</dbReference>
<keyword evidence="4 7" id="KW-0812">Transmembrane</keyword>
<evidence type="ECO:0000256" key="6">
    <source>
        <dbReference type="ARBA" id="ARBA00023136"/>
    </source>
</evidence>
<name>A0A1M6DRL0_9FIRM</name>
<comment type="subcellular location">
    <subcellularLocation>
        <location evidence="1">Cell inner membrane</location>
        <topology evidence="1">Multi-pass membrane protein</topology>
    </subcellularLocation>
</comment>
<keyword evidence="3" id="KW-0997">Cell inner membrane</keyword>
<dbReference type="OrthoDB" id="9772674at2"/>
<feature type="transmembrane region" description="Helical" evidence="7">
    <location>
        <begin position="397"/>
        <end position="421"/>
    </location>
</feature>
<feature type="domain" description="TRAP C4-dicarboxylate transport system permease DctM subunit" evidence="8">
    <location>
        <begin position="9"/>
        <end position="415"/>
    </location>
</feature>
<dbReference type="InterPro" id="IPR004681">
    <property type="entry name" value="TRAP_DctM"/>
</dbReference>
<feature type="transmembrane region" description="Helical" evidence="7">
    <location>
        <begin position="214"/>
        <end position="236"/>
    </location>
</feature>
<evidence type="ECO:0000256" key="5">
    <source>
        <dbReference type="ARBA" id="ARBA00022989"/>
    </source>
</evidence>
<keyword evidence="10" id="KW-1185">Reference proteome</keyword>
<evidence type="ECO:0000256" key="4">
    <source>
        <dbReference type="ARBA" id="ARBA00022692"/>
    </source>
</evidence>
<evidence type="ECO:0000256" key="2">
    <source>
        <dbReference type="ARBA" id="ARBA00022475"/>
    </source>
</evidence>
<evidence type="ECO:0000256" key="7">
    <source>
        <dbReference type="SAM" id="Phobius"/>
    </source>
</evidence>
<evidence type="ECO:0000259" key="8">
    <source>
        <dbReference type="Pfam" id="PF06808"/>
    </source>
</evidence>